<evidence type="ECO:0000259" key="6">
    <source>
        <dbReference type="PROSITE" id="PS50262"/>
    </source>
</evidence>
<evidence type="ECO:0000313" key="8">
    <source>
        <dbReference type="Proteomes" id="UP000494206"/>
    </source>
</evidence>
<feature type="transmembrane region" description="Helical" evidence="5">
    <location>
        <begin position="138"/>
        <end position="160"/>
    </location>
</feature>
<gene>
    <name evidence="7" type="ORF">CBOVIS_LOCUS8678</name>
</gene>
<name>A0A8S1F4K7_9PELO</name>
<feature type="transmembrane region" description="Helical" evidence="5">
    <location>
        <begin position="187"/>
        <end position="210"/>
    </location>
</feature>
<keyword evidence="4 5" id="KW-0472">Membrane</keyword>
<dbReference type="Gene3D" id="1.20.1070.10">
    <property type="entry name" value="Rhodopsin 7-helix transmembrane proteins"/>
    <property type="match status" value="1"/>
</dbReference>
<dbReference type="Proteomes" id="UP000494206">
    <property type="component" value="Unassembled WGS sequence"/>
</dbReference>
<comment type="subcellular location">
    <subcellularLocation>
        <location evidence="1">Membrane</location>
    </subcellularLocation>
</comment>
<dbReference type="FunFam" id="1.20.1070.10:FF:000430">
    <property type="entry name" value="Serpentine Receptor, class V"/>
    <property type="match status" value="1"/>
</dbReference>
<feature type="transmembrane region" description="Helical" evidence="5">
    <location>
        <begin position="20"/>
        <end position="39"/>
    </location>
</feature>
<sequence length="366" mass="42829">MSFSSKMLPDEPPTWPLQVYYGMSIVTFPIYFLVFLSLLRLRKESSIYRTTFYTIFLQHCIADQLAMAIFMITYGFRKFSYIRQFFYTYQNYYIAGGTYTSIYYFLNIRCCGIVLLSLQRFSAIILPLARLTEMVQNLRIPTIALIYWLLPTILSIPTLLDTDFKYDNIEEMNVMTNKEVIMKNSRIALIVVGATCSICLMCYTSIIIFVHKNSTTLSRSLRRELHLAFQVFALFGAFVAMFIYYAFQNYFAKTMNTGPIFTMRALYPIANGLLSYINPFCILMLNRDFRRQLQRIWTLREMTVRSAFNPPEYTFNFAPRPLPLFFVVRWHLVVPTVLNSIVNGAQLQQFHFLAEFVKILISLAEA</sequence>
<dbReference type="InterPro" id="IPR017452">
    <property type="entry name" value="GPCR_Rhodpsn_7TM"/>
</dbReference>
<feature type="domain" description="G-protein coupled receptors family 1 profile" evidence="6">
    <location>
        <begin position="30"/>
        <end position="282"/>
    </location>
</feature>
<comment type="caution">
    <text evidence="7">The sequence shown here is derived from an EMBL/GenBank/DDBJ whole genome shotgun (WGS) entry which is preliminary data.</text>
</comment>
<evidence type="ECO:0000256" key="2">
    <source>
        <dbReference type="ARBA" id="ARBA00022692"/>
    </source>
</evidence>
<dbReference type="PANTHER" id="PTHR24224:SF17">
    <property type="entry name" value="G-PROTEIN COUPLED RECEPTORS FAMILY 1 PROFILE DOMAIN-CONTAINING PROTEIN"/>
    <property type="match status" value="1"/>
</dbReference>
<dbReference type="GO" id="GO:0016020">
    <property type="term" value="C:membrane"/>
    <property type="evidence" value="ECO:0007669"/>
    <property type="project" value="UniProtKB-SubCell"/>
</dbReference>
<evidence type="ECO:0000313" key="7">
    <source>
        <dbReference type="EMBL" id="CAB3406628.1"/>
    </source>
</evidence>
<keyword evidence="2 5" id="KW-0812">Transmembrane</keyword>
<dbReference type="PROSITE" id="PS50262">
    <property type="entry name" value="G_PROTEIN_RECEP_F1_2"/>
    <property type="match status" value="1"/>
</dbReference>
<dbReference type="InterPro" id="IPR019426">
    <property type="entry name" value="7TM_GPCR_serpentine_rcpt_Srv"/>
</dbReference>
<dbReference type="InterPro" id="IPR052665">
    <property type="entry name" value="Neuropeptide-GPCR"/>
</dbReference>
<keyword evidence="8" id="KW-1185">Reference proteome</keyword>
<evidence type="ECO:0000256" key="1">
    <source>
        <dbReference type="ARBA" id="ARBA00004370"/>
    </source>
</evidence>
<dbReference type="PANTHER" id="PTHR24224">
    <property type="entry name" value="CARDIOACCELERATORY PEPTIDE RECEPTOR-RELATED"/>
    <property type="match status" value="1"/>
</dbReference>
<feature type="transmembrane region" description="Helical" evidence="5">
    <location>
        <begin position="51"/>
        <end position="72"/>
    </location>
</feature>
<proteinExistence type="predicted"/>
<feature type="transmembrane region" description="Helical" evidence="5">
    <location>
        <begin position="265"/>
        <end position="285"/>
    </location>
</feature>
<reference evidence="7 8" key="1">
    <citation type="submission" date="2020-04" db="EMBL/GenBank/DDBJ databases">
        <authorList>
            <person name="Laetsch R D."/>
            <person name="Stevens L."/>
            <person name="Kumar S."/>
            <person name="Blaxter L. M."/>
        </authorList>
    </citation>
    <scope>NUCLEOTIDE SEQUENCE [LARGE SCALE GENOMIC DNA]</scope>
</reference>
<dbReference type="OrthoDB" id="5868253at2759"/>
<organism evidence="7 8">
    <name type="scientific">Caenorhabditis bovis</name>
    <dbReference type="NCBI Taxonomy" id="2654633"/>
    <lineage>
        <taxon>Eukaryota</taxon>
        <taxon>Metazoa</taxon>
        <taxon>Ecdysozoa</taxon>
        <taxon>Nematoda</taxon>
        <taxon>Chromadorea</taxon>
        <taxon>Rhabditida</taxon>
        <taxon>Rhabditina</taxon>
        <taxon>Rhabditomorpha</taxon>
        <taxon>Rhabditoidea</taxon>
        <taxon>Rhabditidae</taxon>
        <taxon>Peloderinae</taxon>
        <taxon>Caenorhabditis</taxon>
    </lineage>
</organism>
<evidence type="ECO:0000256" key="5">
    <source>
        <dbReference type="SAM" id="Phobius"/>
    </source>
</evidence>
<evidence type="ECO:0000256" key="3">
    <source>
        <dbReference type="ARBA" id="ARBA00022989"/>
    </source>
</evidence>
<dbReference type="Pfam" id="PF10323">
    <property type="entry name" value="7TM_GPCR_Srv"/>
    <property type="match status" value="1"/>
</dbReference>
<accession>A0A8S1F4K7</accession>
<dbReference type="AlphaFoldDB" id="A0A8S1F4K7"/>
<dbReference type="CDD" id="cd00637">
    <property type="entry name" value="7tm_classA_rhodopsin-like"/>
    <property type="match status" value="1"/>
</dbReference>
<evidence type="ECO:0000256" key="4">
    <source>
        <dbReference type="ARBA" id="ARBA00023136"/>
    </source>
</evidence>
<dbReference type="SUPFAM" id="SSF81321">
    <property type="entry name" value="Family A G protein-coupled receptor-like"/>
    <property type="match status" value="1"/>
</dbReference>
<feature type="transmembrane region" description="Helical" evidence="5">
    <location>
        <begin position="225"/>
        <end position="245"/>
    </location>
</feature>
<dbReference type="EMBL" id="CADEPM010000005">
    <property type="protein sequence ID" value="CAB3406628.1"/>
    <property type="molecule type" value="Genomic_DNA"/>
</dbReference>
<protein>
    <recommendedName>
        <fullName evidence="6">G-protein coupled receptors family 1 profile domain-containing protein</fullName>
    </recommendedName>
</protein>
<feature type="transmembrane region" description="Helical" evidence="5">
    <location>
        <begin position="92"/>
        <end position="118"/>
    </location>
</feature>
<keyword evidence="3 5" id="KW-1133">Transmembrane helix</keyword>